<dbReference type="Gene3D" id="3.40.50.150">
    <property type="entry name" value="Vaccinia Virus protein VP39"/>
    <property type="match status" value="1"/>
</dbReference>
<dbReference type="Pfam" id="PF20706">
    <property type="entry name" value="GT4-conflict"/>
    <property type="match status" value="1"/>
</dbReference>
<dbReference type="CDD" id="cd03801">
    <property type="entry name" value="GT4_PimA-like"/>
    <property type="match status" value="1"/>
</dbReference>
<dbReference type="InterPro" id="IPR029063">
    <property type="entry name" value="SAM-dependent_MTases_sf"/>
</dbReference>
<dbReference type="Pfam" id="PF13489">
    <property type="entry name" value="Methyltransf_23"/>
    <property type="match status" value="1"/>
</dbReference>
<dbReference type="AlphaFoldDB" id="A0A9Q2S7J7"/>
<evidence type="ECO:0000313" key="3">
    <source>
        <dbReference type="EMBL" id="MBM2419901.1"/>
    </source>
</evidence>
<dbReference type="Proteomes" id="UP000755667">
    <property type="component" value="Unassembled WGS sequence"/>
</dbReference>
<name>A0A9Q2S7J7_9RHOB</name>
<dbReference type="PANTHER" id="PTHR46656:SF3">
    <property type="entry name" value="PUTATIVE-RELATED"/>
    <property type="match status" value="1"/>
</dbReference>
<reference evidence="2 5" key="1">
    <citation type="submission" date="2021-01" db="EMBL/GenBank/DDBJ databases">
        <title>Diatom-associated Roseobacters Show Island Model of Population Structure.</title>
        <authorList>
            <person name="Qu L."/>
            <person name="Feng X."/>
            <person name="Chen Y."/>
            <person name="Li L."/>
            <person name="Wang X."/>
            <person name="Hu Z."/>
            <person name="Wang H."/>
            <person name="Luo H."/>
        </authorList>
    </citation>
    <scope>NUCLEOTIDE SEQUENCE</scope>
    <source>
        <strain evidence="3 5">CC28-63</strain>
        <strain evidence="2">CC28-69</strain>
    </source>
</reference>
<feature type="coiled-coil region" evidence="1">
    <location>
        <begin position="241"/>
        <end position="275"/>
    </location>
</feature>
<gene>
    <name evidence="2" type="ORF">JQX41_23230</name>
    <name evidence="3" type="ORF">JQX48_23265</name>
</gene>
<dbReference type="PANTHER" id="PTHR46656">
    <property type="entry name" value="PUTATIVE-RELATED"/>
    <property type="match status" value="1"/>
</dbReference>
<dbReference type="CDD" id="cd02440">
    <property type="entry name" value="AdoMet_MTases"/>
    <property type="match status" value="1"/>
</dbReference>
<evidence type="ECO:0000313" key="4">
    <source>
        <dbReference type="Proteomes" id="UP000755667"/>
    </source>
</evidence>
<accession>A0A9Q2S7J7</accession>
<dbReference type="EMBL" id="JAFBXE010000035">
    <property type="protein sequence ID" value="MBM2415227.1"/>
    <property type="molecule type" value="Genomic_DNA"/>
</dbReference>
<dbReference type="RefSeq" id="WP_171046069.1">
    <property type="nucleotide sequence ID" value="NZ_JAFBWU010000035.1"/>
</dbReference>
<dbReference type="Gene3D" id="3.40.50.2000">
    <property type="entry name" value="Glycogen Phosphorylase B"/>
    <property type="match status" value="3"/>
</dbReference>
<proteinExistence type="predicted"/>
<keyword evidence="1" id="KW-0175">Coiled coil</keyword>
<dbReference type="SUPFAM" id="SSF53335">
    <property type="entry name" value="S-adenosyl-L-methionine-dependent methyltransferases"/>
    <property type="match status" value="1"/>
</dbReference>
<comment type="caution">
    <text evidence="2">The sequence shown here is derived from an EMBL/GenBank/DDBJ whole genome shotgun (WGS) entry which is preliminary data.</text>
</comment>
<sequence>MTETTFYHAFEAAFRGSRSEILGRLQGYGPFVSPLSQSGISRSALDLGCGRGEWLETLKGFGFDPYGVDLDEGMLADCVAADLPAERRDALEALASTEDENLGILSAFHLIEHLPFDAVRTIVNDGLRALAPGGLLILETPNPENIEVGTVTFHNDSTHVAPIPPNVLKFLAEHAGYAKIKLLRLNASQLQDPNAVGLSDVLFKASPDYALVAQKAGPDNVMAAIEAAFATATGPSARDLAEVYDKALSELRRENEGLRSRLEMHDIQIAQLKKTKKTRFYYRSKKIQKLDKQIKHWLDMRRERRRLKMADARRSASRLVAEIDRTQPWAPVSLRDALCWRIEGPIDSSYSLALVNREFARALERQGVQVQLKSTEGRGEFDPDPEFLAANPDIGAMLAANFDPVDTVSRNMYPPRVSDMLDPLPGLHCYAWEETGFPPDYITSFNDTLRYLTVTSDHVRKIMIDNGVFVPAYTVGNGVDHFETIAPEPVDDIPQAGRLFLHVSSCFPRKGADALLAAWALAFTNRDDVALLIKSFPNPHNDIADQIAALRLTHPDLAPIDLIDGDLSDGQMRTLYGACDVAVFPSRAEGFGLPVAEALLMGKPVLTTGWSGQMDFADLPLVQKIDYRFEQTRSHLETGLSMWAEPDRNHMAELMRQAAKAPALTDTERAQTREALFERFGWDRVAERSVAALRHAAARPQPVPPRVGWVTSYNARCGIATYSEHLIRYLGLPVHVLAAYAKDPVMSDASLDEPITRCWKQGRDDELSDLLSAIRVEDLQTILIQFNYGFFNFTHLATLIEALKEDGRQVVMTLHATDDSPHPPETQLASIREALARCDRILVHKVSDANRMKDLGLVENVTLFPHGVLPVISPPALRKQPETAPFTIGSYGFFLPNKGLPELVEAVSILQAGGRNVRLRMINAEYPVGDSRDLIGKVKSQIKHAGLGDVVEVETRFLPDETALEKLAECDLIVFGYQHSVESASGAVRYGLISGRPVAVTPLDIFSDVSPYCIALPGIAPTDMARGIATIIDRMRGEGADLDPELQDMLDRSRTHFSERSYAVLGPRLKGMMTALWDDQQNGLRHSLR</sequence>
<organism evidence="2 4">
    <name type="scientific">Marivita cryptomonadis</name>
    <dbReference type="NCBI Taxonomy" id="505252"/>
    <lineage>
        <taxon>Bacteria</taxon>
        <taxon>Pseudomonadati</taxon>
        <taxon>Pseudomonadota</taxon>
        <taxon>Alphaproteobacteria</taxon>
        <taxon>Rhodobacterales</taxon>
        <taxon>Roseobacteraceae</taxon>
        <taxon>Marivita</taxon>
    </lineage>
</organism>
<dbReference type="Proteomes" id="UP000809440">
    <property type="component" value="Unassembled WGS sequence"/>
</dbReference>
<protein>
    <submittedName>
        <fullName evidence="2">Glycosyltransferase</fullName>
    </submittedName>
</protein>
<dbReference type="SUPFAM" id="SSF53756">
    <property type="entry name" value="UDP-Glycosyltransferase/glycogen phosphorylase"/>
    <property type="match status" value="2"/>
</dbReference>
<dbReference type="EMBL" id="JAFBXF010000035">
    <property type="protein sequence ID" value="MBM2419901.1"/>
    <property type="molecule type" value="Genomic_DNA"/>
</dbReference>
<evidence type="ECO:0000256" key="1">
    <source>
        <dbReference type="SAM" id="Coils"/>
    </source>
</evidence>
<evidence type="ECO:0000313" key="2">
    <source>
        <dbReference type="EMBL" id="MBM2415227.1"/>
    </source>
</evidence>
<evidence type="ECO:0000313" key="5">
    <source>
        <dbReference type="Proteomes" id="UP000809440"/>
    </source>
</evidence>
<keyword evidence="5" id="KW-1185">Reference proteome</keyword>